<feature type="transmembrane region" description="Helical" evidence="9">
    <location>
        <begin position="232"/>
        <end position="251"/>
    </location>
</feature>
<sequence>MSNSHLSASGVTDNRNASTADVHVAPPIEKEGLDEFDNTILNEGPLEAPKRGFLGYLTIYLLCIPISFGGFLPGWDSGITAGFINMDNFKMNFGSYKHSTGEYYLSNVRMGLLVAMFSIGCAIGGLMFARLADTLGRRLAIVIVVLVYIVGAIIQISSSHKWYQYFVGKIIYGLGAGGCSVLCPMLLSEIAPKDLRGGLISLYQLNMTFGIFLGYCSVYGTRKYDNTAQWRIPIGLCFLWALIIIIGMLMVPESPRYLIESERHEEARTSIAKINKVSPEDPWVHGEAEEIIAGVLAQREQGEASWKELLSVKTKVFRRLITGILVQTFLQLTGENYFFFYGTTIFKSVGLTDGFETSIILGTVNFFSTILAVMGVDNIGRRKCLLFGAAGMMACMVIFASVGVKCLYPNGNDGPSSKGAGNAMIVFTCFYIFCFATTWAPVAYIVVAESFPSKFKSRAMSISTAFNWLWQFLIGFFTPFITGSINFYYGYVFVGCLVAMFFYIFFFLPETIGLSLEEIQQLYEEGVKPWKSASWVPPSRRGDTSEEAQVEKKDWKKFLKISKGSFNLHSSPWKSNIAINVKAPR</sequence>
<dbReference type="PRINTS" id="PR00171">
    <property type="entry name" value="SUGRTRNSPORT"/>
</dbReference>
<evidence type="ECO:0000256" key="6">
    <source>
        <dbReference type="ARBA" id="ARBA00022989"/>
    </source>
</evidence>
<dbReference type="Gene3D" id="1.20.1250.20">
    <property type="entry name" value="MFS general substrate transporter like domains"/>
    <property type="match status" value="1"/>
</dbReference>
<dbReference type="InterPro" id="IPR020846">
    <property type="entry name" value="MFS_dom"/>
</dbReference>
<dbReference type="SUPFAM" id="SSF103473">
    <property type="entry name" value="MFS general substrate transporter"/>
    <property type="match status" value="1"/>
</dbReference>
<feature type="transmembrane region" description="Helical" evidence="9">
    <location>
        <begin position="139"/>
        <end position="158"/>
    </location>
</feature>
<reference evidence="11 12" key="1">
    <citation type="journal article" date="2019" name="BMC Genomics">
        <title>Chromosome level assembly and comparative genome analysis confirm lager-brewing yeasts originated from a single hybridization.</title>
        <authorList>
            <person name="Salazar A.N."/>
            <person name="Gorter de Vries A.R."/>
            <person name="van den Broek M."/>
            <person name="Brouwers N."/>
            <person name="de la Torre Cortes P."/>
            <person name="Kuijpers N.G.A."/>
            <person name="Daran J.G."/>
            <person name="Abeel T."/>
        </authorList>
    </citation>
    <scope>NUCLEOTIDE SEQUENCE [LARGE SCALE GENOMIC DNA]</scope>
    <source>
        <strain evidence="11 12">CBS 1483</strain>
    </source>
</reference>
<evidence type="ECO:0000313" key="12">
    <source>
        <dbReference type="Proteomes" id="UP000501346"/>
    </source>
</evidence>
<evidence type="ECO:0000256" key="2">
    <source>
        <dbReference type="ARBA" id="ARBA00010992"/>
    </source>
</evidence>
<keyword evidence="7 9" id="KW-0472">Membrane</keyword>
<feature type="transmembrane region" description="Helical" evidence="9">
    <location>
        <begin position="424"/>
        <end position="447"/>
    </location>
</feature>
<feature type="transmembrane region" description="Helical" evidence="9">
    <location>
        <begin position="459"/>
        <end position="481"/>
    </location>
</feature>
<evidence type="ECO:0000256" key="5">
    <source>
        <dbReference type="ARBA" id="ARBA00022692"/>
    </source>
</evidence>
<evidence type="ECO:0000256" key="4">
    <source>
        <dbReference type="ARBA" id="ARBA00022597"/>
    </source>
</evidence>
<protein>
    <submittedName>
        <fullName evidence="11">Hexose transporter hxt13</fullName>
    </submittedName>
</protein>
<organism evidence="11 12">
    <name type="scientific">Saccharomyces pastorianus</name>
    <name type="common">Lager yeast</name>
    <name type="synonym">Saccharomyces cerevisiae x Saccharomyces eubayanus</name>
    <dbReference type="NCBI Taxonomy" id="27292"/>
    <lineage>
        <taxon>Eukaryota</taxon>
        <taxon>Fungi</taxon>
        <taxon>Dikarya</taxon>
        <taxon>Ascomycota</taxon>
        <taxon>Saccharomycotina</taxon>
        <taxon>Saccharomycetes</taxon>
        <taxon>Saccharomycetales</taxon>
        <taxon>Saccharomycetaceae</taxon>
        <taxon>Saccharomyces</taxon>
    </lineage>
</organism>
<feature type="transmembrane region" description="Helical" evidence="9">
    <location>
        <begin position="359"/>
        <end position="377"/>
    </location>
</feature>
<dbReference type="InterPro" id="IPR003663">
    <property type="entry name" value="Sugar/inositol_transpt"/>
</dbReference>
<dbReference type="InterPro" id="IPR036259">
    <property type="entry name" value="MFS_trans_sf"/>
</dbReference>
<dbReference type="AlphaFoldDB" id="A0A6C1DV06"/>
<keyword evidence="6 9" id="KW-1133">Transmembrane helix</keyword>
<dbReference type="NCBIfam" id="TIGR00879">
    <property type="entry name" value="SP"/>
    <property type="match status" value="1"/>
</dbReference>
<dbReference type="EMBL" id="CP048991">
    <property type="protein sequence ID" value="QID80601.1"/>
    <property type="molecule type" value="Genomic_DNA"/>
</dbReference>
<dbReference type="CDD" id="cd17356">
    <property type="entry name" value="MFS_HXT"/>
    <property type="match status" value="1"/>
</dbReference>
<dbReference type="InterPro" id="IPR005829">
    <property type="entry name" value="Sugar_transporter_CS"/>
</dbReference>
<feature type="transmembrane region" description="Helical" evidence="9">
    <location>
        <begin position="110"/>
        <end position="132"/>
    </location>
</feature>
<dbReference type="InterPro" id="IPR050360">
    <property type="entry name" value="MFS_Sugar_Transporters"/>
</dbReference>
<dbReference type="PANTHER" id="PTHR48022:SF75">
    <property type="entry name" value="GALACTOSE TRANSPORTER-RELATED"/>
    <property type="match status" value="1"/>
</dbReference>
<evidence type="ECO:0000313" key="11">
    <source>
        <dbReference type="EMBL" id="QID80601.1"/>
    </source>
</evidence>
<dbReference type="PROSITE" id="PS00217">
    <property type="entry name" value="SUGAR_TRANSPORT_2"/>
    <property type="match status" value="1"/>
</dbReference>
<comment type="similarity">
    <text evidence="2 8">Belongs to the major facilitator superfamily. Sugar transporter (TC 2.A.1.1) family.</text>
</comment>
<dbReference type="PROSITE" id="PS00216">
    <property type="entry name" value="SUGAR_TRANSPORT_1"/>
    <property type="match status" value="1"/>
</dbReference>
<keyword evidence="12" id="KW-1185">Reference proteome</keyword>
<dbReference type="InterPro" id="IPR005828">
    <property type="entry name" value="MFS_sugar_transport-like"/>
</dbReference>
<feature type="transmembrane region" description="Helical" evidence="9">
    <location>
        <begin position="199"/>
        <end position="220"/>
    </location>
</feature>
<feature type="transmembrane region" description="Helical" evidence="9">
    <location>
        <begin position="170"/>
        <end position="187"/>
    </location>
</feature>
<evidence type="ECO:0000256" key="7">
    <source>
        <dbReference type="ARBA" id="ARBA00023136"/>
    </source>
</evidence>
<dbReference type="GO" id="GO:0055056">
    <property type="term" value="F:D-glucose transmembrane transporter activity"/>
    <property type="evidence" value="ECO:0007669"/>
    <property type="project" value="UniProtKB-ARBA"/>
</dbReference>
<evidence type="ECO:0000256" key="8">
    <source>
        <dbReference type="RuleBase" id="RU003346"/>
    </source>
</evidence>
<evidence type="ECO:0000256" key="3">
    <source>
        <dbReference type="ARBA" id="ARBA00022448"/>
    </source>
</evidence>
<keyword evidence="5 9" id="KW-0812">Transmembrane</keyword>
<dbReference type="GO" id="GO:0005351">
    <property type="term" value="F:carbohydrate:proton symporter activity"/>
    <property type="evidence" value="ECO:0007669"/>
    <property type="project" value="TreeGrafter"/>
</dbReference>
<dbReference type="PANTHER" id="PTHR48022">
    <property type="entry name" value="PLASTIDIC GLUCOSE TRANSPORTER 4"/>
    <property type="match status" value="1"/>
</dbReference>
<gene>
    <name evidence="11" type="primary">HXT13_2</name>
    <name evidence="11" type="ORF">GRS66_002940</name>
</gene>
<accession>A0A6C1DV06</accession>
<evidence type="ECO:0000256" key="9">
    <source>
        <dbReference type="SAM" id="Phobius"/>
    </source>
</evidence>
<name>A0A6C1DV06_SACPS</name>
<feature type="transmembrane region" description="Helical" evidence="9">
    <location>
        <begin position="53"/>
        <end position="72"/>
    </location>
</feature>
<keyword evidence="3 8" id="KW-0813">Transport</keyword>
<dbReference type="OrthoDB" id="4040821at2759"/>
<feature type="domain" description="Major facilitator superfamily (MFS) profile" evidence="10">
    <location>
        <begin position="62"/>
        <end position="512"/>
    </location>
</feature>
<dbReference type="Proteomes" id="UP000501346">
    <property type="component" value="Chromosome ScX-SeX"/>
</dbReference>
<feature type="transmembrane region" description="Helical" evidence="9">
    <location>
        <begin position="384"/>
        <end position="404"/>
    </location>
</feature>
<evidence type="ECO:0000256" key="1">
    <source>
        <dbReference type="ARBA" id="ARBA00004141"/>
    </source>
</evidence>
<feature type="transmembrane region" description="Helical" evidence="9">
    <location>
        <begin position="487"/>
        <end position="508"/>
    </location>
</feature>
<evidence type="ECO:0000259" key="10">
    <source>
        <dbReference type="PROSITE" id="PS50850"/>
    </source>
</evidence>
<keyword evidence="4" id="KW-0762">Sugar transport</keyword>
<dbReference type="PROSITE" id="PS50850">
    <property type="entry name" value="MFS"/>
    <property type="match status" value="1"/>
</dbReference>
<dbReference type="GO" id="GO:0005886">
    <property type="term" value="C:plasma membrane"/>
    <property type="evidence" value="ECO:0007669"/>
    <property type="project" value="TreeGrafter"/>
</dbReference>
<dbReference type="FunFam" id="1.20.1250.20:FF:000044">
    <property type="entry name" value="Hexose transporter Hxt3p"/>
    <property type="match status" value="1"/>
</dbReference>
<dbReference type="Pfam" id="PF00083">
    <property type="entry name" value="Sugar_tr"/>
    <property type="match status" value="1"/>
</dbReference>
<proteinExistence type="inferred from homology"/>
<comment type="subcellular location">
    <subcellularLocation>
        <location evidence="1">Membrane</location>
        <topology evidence="1">Multi-pass membrane protein</topology>
    </subcellularLocation>
</comment>